<dbReference type="Gene3D" id="2.130.10.120">
    <property type="entry name" value="Prolyl oligopeptidase, N-terminal domain"/>
    <property type="match status" value="1"/>
</dbReference>
<dbReference type="InterPro" id="IPR029058">
    <property type="entry name" value="AB_hydrolase_fold"/>
</dbReference>
<protein>
    <recommendedName>
        <fullName evidence="2">prolyl oligopeptidase</fullName>
        <ecNumber evidence="2">3.4.21.26</ecNumber>
    </recommendedName>
</protein>
<evidence type="ECO:0000256" key="3">
    <source>
        <dbReference type="ARBA" id="ARBA00022670"/>
    </source>
</evidence>
<dbReference type="Proteomes" id="UP000180253">
    <property type="component" value="Unassembled WGS sequence"/>
</dbReference>
<dbReference type="PANTHER" id="PTHR42881:SF2">
    <property type="entry name" value="PROLYL ENDOPEPTIDASE"/>
    <property type="match status" value="1"/>
</dbReference>
<dbReference type="EMBL" id="MNAN01000026">
    <property type="protein sequence ID" value="OHU96467.1"/>
    <property type="molecule type" value="Genomic_DNA"/>
</dbReference>
<dbReference type="Pfam" id="PF00326">
    <property type="entry name" value="Peptidase_S9"/>
    <property type="match status" value="1"/>
</dbReference>
<feature type="domain" description="Peptidase S9A N-terminal" evidence="7">
    <location>
        <begin position="287"/>
        <end position="420"/>
    </location>
</feature>
<dbReference type="InterPro" id="IPR001375">
    <property type="entry name" value="Peptidase_S9_cat"/>
</dbReference>
<keyword evidence="5" id="KW-0720">Serine protease</keyword>
<reference evidence="8 9" key="1">
    <citation type="submission" date="2016-10" db="EMBL/GenBank/DDBJ databases">
        <title>Pseudoalteromonas amylolytica sp. nov., isolated from the surface seawater.</title>
        <authorList>
            <person name="Wu Y.-H."/>
            <person name="Cheng H."/>
            <person name="Jin X.-B."/>
            <person name="Wang C.-S."/>
            <person name="Xu X.-W."/>
        </authorList>
    </citation>
    <scope>NUCLEOTIDE SEQUENCE [LARGE SCALE GENOMIC DNA]</scope>
    <source>
        <strain evidence="8 9">JCM 12483</strain>
    </source>
</reference>
<evidence type="ECO:0000259" key="7">
    <source>
        <dbReference type="Pfam" id="PF02897"/>
    </source>
</evidence>
<comment type="catalytic activity">
    <reaction evidence="1">
        <text>Hydrolysis of Pro-|-Xaa &gt;&gt; Ala-|-Xaa in oligopeptides.</text>
        <dbReference type="EC" id="3.4.21.26"/>
    </reaction>
</comment>
<dbReference type="Gene3D" id="3.40.50.1820">
    <property type="entry name" value="alpha/beta hydrolase"/>
    <property type="match status" value="1"/>
</dbReference>
<dbReference type="STRING" id="327939.BIW53_03825"/>
<dbReference type="InterPro" id="IPR023302">
    <property type="entry name" value="Pept_S9A_N"/>
</dbReference>
<evidence type="ECO:0000256" key="4">
    <source>
        <dbReference type="ARBA" id="ARBA00022801"/>
    </source>
</evidence>
<dbReference type="InterPro" id="IPR051167">
    <property type="entry name" value="Prolyl_oligopep/macrocyclase"/>
</dbReference>
<evidence type="ECO:0000259" key="6">
    <source>
        <dbReference type="Pfam" id="PF00326"/>
    </source>
</evidence>
<dbReference type="GO" id="GO:0006508">
    <property type="term" value="P:proteolysis"/>
    <property type="evidence" value="ECO:0007669"/>
    <property type="project" value="UniProtKB-KW"/>
</dbReference>
<comment type="caution">
    <text evidence="8">The sequence shown here is derived from an EMBL/GenBank/DDBJ whole genome shotgun (WGS) entry which is preliminary data.</text>
</comment>
<evidence type="ECO:0000256" key="5">
    <source>
        <dbReference type="ARBA" id="ARBA00022825"/>
    </source>
</evidence>
<dbReference type="InterPro" id="IPR002470">
    <property type="entry name" value="Peptidase_S9A"/>
</dbReference>
<keyword evidence="4" id="KW-0378">Hydrolase</keyword>
<accession>A0A1S1N5P6</accession>
<dbReference type="GO" id="GO:0004252">
    <property type="term" value="F:serine-type endopeptidase activity"/>
    <property type="evidence" value="ECO:0007669"/>
    <property type="project" value="UniProtKB-EC"/>
</dbReference>
<organism evidence="8 9">
    <name type="scientific">Pseudoalteromonas byunsanensis</name>
    <dbReference type="NCBI Taxonomy" id="327939"/>
    <lineage>
        <taxon>Bacteria</taxon>
        <taxon>Pseudomonadati</taxon>
        <taxon>Pseudomonadota</taxon>
        <taxon>Gammaproteobacteria</taxon>
        <taxon>Alteromonadales</taxon>
        <taxon>Pseudoalteromonadaceae</taxon>
        <taxon>Pseudoalteromonas</taxon>
    </lineage>
</organism>
<name>A0A1S1N5P6_9GAMM</name>
<dbReference type="PANTHER" id="PTHR42881">
    <property type="entry name" value="PROLYL ENDOPEPTIDASE"/>
    <property type="match status" value="1"/>
</dbReference>
<dbReference type="SUPFAM" id="SSF53474">
    <property type="entry name" value="alpha/beta-Hydrolases"/>
    <property type="match status" value="1"/>
</dbReference>
<dbReference type="AlphaFoldDB" id="A0A1S1N5P6"/>
<keyword evidence="9" id="KW-1185">Reference proteome</keyword>
<evidence type="ECO:0000313" key="8">
    <source>
        <dbReference type="EMBL" id="OHU96467.1"/>
    </source>
</evidence>
<evidence type="ECO:0000256" key="1">
    <source>
        <dbReference type="ARBA" id="ARBA00001070"/>
    </source>
</evidence>
<sequence>MLSTAAIIVLGACASYTSAPKEDTPFTSVQRLKKIEVNETVFGRPVSDPYRWMEQDDKTLRDWMSKAADQTDAVLTSMPGYSDLYQELLTQSAVGDVTSSLSLHSGKTIHLTKKEQDDIAKLYIKEGKHERVLVDPADFKSNPDDNTAIHNYRLSPKGKTLAFHISPNGSEIGKMYFMDVESGKLLDHKLPDIWGEFRVNWVDENRLFATVMTYLEPSDPLQGMQVISYHLPSKKLTIEMGPNAESPSAPKIELNEFPFMSTQPNGEWIMAETGGARPDGRLLIKKKTDQNWLELADYDDRIISVAFKDDVLYLVTQKDAPNGKLIKLDLAMSQSLEDAQVIIAQGETDIRAVLCAKDKLYVKYKENGADGLYEVKNNKLSSVPLPQKGVLSNLTIDPTNDVLSFALETPKQPMTYYHYSQGKVSQTQFGKPAIEAPEGFEVISEYATSEDGTQVPITIFKSVHSQDKVAPAIIYGYGGYGTSLEPYYRSKMFPFLKKGAIWANCHVRGGGEKGRKWHEGGRGKNKPNGHADYIACAEHLVKTGRSEPGMMGAFGSSMAGTLIGPAVLKRPDLFQHAVLNVAILNPLRVLYAQNGANQLGELGDPRTQEGFEAIWKMDAYEQLEHVTRYPDIMISVGLNDQRVELWQSGKFAARYVDQGKGELLIIRANKKGGHGVGSSNQQAAKIYADVYAFTLNRAGHPDFQIN</sequence>
<dbReference type="Pfam" id="PF02897">
    <property type="entry name" value="Peptidase_S9_N"/>
    <property type="match status" value="2"/>
</dbReference>
<dbReference type="GO" id="GO:0070012">
    <property type="term" value="F:oligopeptidase activity"/>
    <property type="evidence" value="ECO:0007669"/>
    <property type="project" value="TreeGrafter"/>
</dbReference>
<dbReference type="SUPFAM" id="SSF50993">
    <property type="entry name" value="Peptidase/esterase 'gauge' domain"/>
    <property type="match status" value="1"/>
</dbReference>
<dbReference type="PRINTS" id="PR00862">
    <property type="entry name" value="PROLIGOPTASE"/>
</dbReference>
<dbReference type="EC" id="3.4.21.26" evidence="2"/>
<proteinExistence type="predicted"/>
<evidence type="ECO:0000313" key="9">
    <source>
        <dbReference type="Proteomes" id="UP000180253"/>
    </source>
</evidence>
<dbReference type="GO" id="GO:0005829">
    <property type="term" value="C:cytosol"/>
    <property type="evidence" value="ECO:0007669"/>
    <property type="project" value="TreeGrafter"/>
</dbReference>
<feature type="domain" description="Peptidase S9A N-terminal" evidence="7">
    <location>
        <begin position="35"/>
        <end position="208"/>
    </location>
</feature>
<evidence type="ECO:0000256" key="2">
    <source>
        <dbReference type="ARBA" id="ARBA00011897"/>
    </source>
</evidence>
<feature type="domain" description="Peptidase S9 prolyl oligopeptidase catalytic" evidence="6">
    <location>
        <begin position="488"/>
        <end position="698"/>
    </location>
</feature>
<keyword evidence="3" id="KW-0645">Protease</keyword>
<gene>
    <name evidence="8" type="ORF">BIW53_03825</name>
</gene>